<feature type="active site" description="Proton acceptor" evidence="2">
    <location>
        <position position="186"/>
    </location>
</feature>
<evidence type="ECO:0000259" key="3">
    <source>
        <dbReference type="PROSITE" id="PS51635"/>
    </source>
</evidence>
<feature type="short sequence motif" description="DGA/G" evidence="2">
    <location>
        <begin position="186"/>
        <end position="188"/>
    </location>
</feature>
<accession>A0A4Q9GTE8</accession>
<sequence>MNSLSYDRALVLGGGGSTGNAWLIGLLAGLHDSGLDITTADLTVGTSAGATVAAQLASATPPELFANILDAPPVPPRPAAARPMSDHLERFRSIIAASADIEDMRRTMGAIALESDATEQWRGIVAARFGAREWPHRRLLITAVDATTGEPVIFDRDSGIDLVDAVAASTSGGGSVFTIGEGRYIDGGYRSNAENADLASGYARVLVLSPLGGRSLHPVDWGTHLASQVDDLRAQGSTVEMVIPRDSDKGLFGAHAMDASLRPAAARAGHEQGGELADALREFWG</sequence>
<feature type="short sequence motif" description="GXSXG" evidence="2">
    <location>
        <begin position="45"/>
        <end position="49"/>
    </location>
</feature>
<dbReference type="Pfam" id="PF01734">
    <property type="entry name" value="Patatin"/>
    <property type="match status" value="1"/>
</dbReference>
<dbReference type="InterPro" id="IPR002641">
    <property type="entry name" value="PNPLA_dom"/>
</dbReference>
<keyword evidence="2" id="KW-0378">Hydrolase</keyword>
<evidence type="ECO:0000256" key="2">
    <source>
        <dbReference type="PROSITE-ProRule" id="PRU01161"/>
    </source>
</evidence>
<dbReference type="Proteomes" id="UP000294194">
    <property type="component" value="Unassembled WGS sequence"/>
</dbReference>
<comment type="caution">
    <text evidence="4">The sequence shown here is derived from an EMBL/GenBank/DDBJ whole genome shotgun (WGS) entry which is preliminary data.</text>
</comment>
<proteinExistence type="predicted"/>
<name>A0A4Q9GTE8_9MICO</name>
<dbReference type="GO" id="GO:0016042">
    <property type="term" value="P:lipid catabolic process"/>
    <property type="evidence" value="ECO:0007669"/>
    <property type="project" value="UniProtKB-UniRule"/>
</dbReference>
<evidence type="ECO:0000313" key="5">
    <source>
        <dbReference type="Proteomes" id="UP000294194"/>
    </source>
</evidence>
<dbReference type="PROSITE" id="PS51635">
    <property type="entry name" value="PNPLA"/>
    <property type="match status" value="1"/>
</dbReference>
<dbReference type="RefSeq" id="WP_130982433.1">
    <property type="nucleotide sequence ID" value="NZ_SISG01000001.1"/>
</dbReference>
<organism evidence="4 5">
    <name type="scientific">Glaciihabitans arcticus</name>
    <dbReference type="NCBI Taxonomy" id="2668039"/>
    <lineage>
        <taxon>Bacteria</taxon>
        <taxon>Bacillati</taxon>
        <taxon>Actinomycetota</taxon>
        <taxon>Actinomycetes</taxon>
        <taxon>Micrococcales</taxon>
        <taxon>Microbacteriaceae</taxon>
        <taxon>Glaciihabitans</taxon>
    </lineage>
</organism>
<feature type="domain" description="PNPLA" evidence="3">
    <location>
        <begin position="10"/>
        <end position="199"/>
    </location>
</feature>
<evidence type="ECO:0000256" key="1">
    <source>
        <dbReference type="ARBA" id="ARBA00023098"/>
    </source>
</evidence>
<dbReference type="GO" id="GO:0016787">
    <property type="term" value="F:hydrolase activity"/>
    <property type="evidence" value="ECO:0007669"/>
    <property type="project" value="UniProtKB-UniRule"/>
</dbReference>
<gene>
    <name evidence="4" type="ORF">EYE40_13510</name>
</gene>
<keyword evidence="1 2" id="KW-0443">Lipid metabolism</keyword>
<evidence type="ECO:0000313" key="4">
    <source>
        <dbReference type="EMBL" id="TBN58326.1"/>
    </source>
</evidence>
<keyword evidence="2" id="KW-0442">Lipid degradation</keyword>
<dbReference type="InterPro" id="IPR016035">
    <property type="entry name" value="Acyl_Trfase/lysoPLipase"/>
</dbReference>
<dbReference type="SUPFAM" id="SSF52151">
    <property type="entry name" value="FabD/lysophospholipase-like"/>
    <property type="match status" value="1"/>
</dbReference>
<dbReference type="AlphaFoldDB" id="A0A4Q9GTE8"/>
<dbReference type="Gene3D" id="3.40.1090.10">
    <property type="entry name" value="Cytosolic phospholipase A2 catalytic domain"/>
    <property type="match status" value="2"/>
</dbReference>
<feature type="active site" description="Nucleophile" evidence="2">
    <location>
        <position position="47"/>
    </location>
</feature>
<dbReference type="EMBL" id="SISG01000001">
    <property type="protein sequence ID" value="TBN58326.1"/>
    <property type="molecule type" value="Genomic_DNA"/>
</dbReference>
<keyword evidence="5" id="KW-1185">Reference proteome</keyword>
<feature type="short sequence motif" description="GXGXXG" evidence="2">
    <location>
        <begin position="14"/>
        <end position="19"/>
    </location>
</feature>
<protein>
    <submittedName>
        <fullName evidence="4">Patatin-like phospholipase family protein</fullName>
    </submittedName>
</protein>
<reference evidence="5" key="1">
    <citation type="submission" date="2019-02" db="EMBL/GenBank/DDBJ databases">
        <title>Glaciihabitans arcticus sp. nov., a psychrotolerant bacterium isolated from polar soil.</title>
        <authorList>
            <person name="Dahal R.H."/>
        </authorList>
    </citation>
    <scope>NUCLEOTIDE SEQUENCE [LARGE SCALE GENOMIC DNA]</scope>
    <source>
        <strain evidence="5">RP-3-7</strain>
    </source>
</reference>